<dbReference type="NCBIfam" id="NF002162">
    <property type="entry name" value="PRK00994.1"/>
    <property type="match status" value="1"/>
</dbReference>
<evidence type="ECO:0000256" key="2">
    <source>
        <dbReference type="ARBA" id="ARBA00012904"/>
    </source>
</evidence>
<keyword evidence="11" id="KW-1185">Reference proteome</keyword>
<evidence type="ECO:0000313" key="9">
    <source>
        <dbReference type="EMBL" id="PAV07323.1"/>
    </source>
</evidence>
<evidence type="ECO:0000256" key="7">
    <source>
        <dbReference type="HAMAP-Rule" id="MF_00058"/>
    </source>
</evidence>
<reference evidence="9 11" key="2">
    <citation type="journal article" date="2017" name="BMC Genomics">
        <title>Genomic analysis of methanogenic archaea reveals a shift towards energy conservation.</title>
        <authorList>
            <person name="Gilmore S.P."/>
            <person name="Henske J.K."/>
            <person name="Sexton J.A."/>
            <person name="Solomon K.V."/>
            <person name="Seppala S."/>
            <person name="Yoo J.I."/>
            <person name="Huyett L.M."/>
            <person name="Pressman A."/>
            <person name="Cogan J.Z."/>
            <person name="Kivenson V."/>
            <person name="Peng X."/>
            <person name="Tan Y."/>
            <person name="Valentine D.L."/>
            <person name="O'Malley M.A."/>
        </authorList>
    </citation>
    <scope>NUCLEOTIDE SEQUENCE [LARGE SCALE GENOMIC DNA]</scope>
    <source>
        <strain evidence="9 11">1R-7</strain>
    </source>
</reference>
<dbReference type="RefSeq" id="WP_095608693.1">
    <property type="nucleotide sequence ID" value="NZ_LMVN01000019.1"/>
</dbReference>
<evidence type="ECO:0000256" key="4">
    <source>
        <dbReference type="ARBA" id="ARBA00022563"/>
    </source>
</evidence>
<accession>A0A2A2HDM5</accession>
<dbReference type="OrthoDB" id="49844at2157"/>
<keyword evidence="5 7" id="KW-0560">Oxidoreductase</keyword>
<gene>
    <name evidence="7" type="primary">mtd</name>
    <name evidence="9" type="ORF">ASJ82_00300</name>
    <name evidence="10" type="ORF">MSCUN_11370</name>
</gene>
<dbReference type="SUPFAM" id="SSF102324">
    <property type="entry name" value="F420-dependent methylenetetrahydromethanopterin dehydrogenase (MTD)"/>
    <property type="match status" value="1"/>
</dbReference>
<sequence>MVIKIGILKIGNIGTSPVVDLILDERADREDIDVKTFSSGAKMGKNEVHNIMPYIIENEFDLIIFISPNPSVGGPKLAREVLSEIKTPSIIIGDSPGIRCIDEMKQQNLGYILIKGDPMIGARREFLDPTEMAIFNADIIQVLAITGVFRLIHTKIDEIIEQIKNEKTITLPEIIIEAEDAVDMAGFNNPYAKSKAIAAYKIACDVSEIDATACFKIKDPNRYVPLVSSAHEMITTAAKLAREARELEKSYNSVLRTPHKRNGSYEIRNKLID</sequence>
<dbReference type="Proteomes" id="UP000217528">
    <property type="component" value="Unassembled WGS sequence"/>
</dbReference>
<dbReference type="HAMAP" id="MF_00058">
    <property type="entry name" value="MTD"/>
    <property type="match status" value="1"/>
</dbReference>
<dbReference type="GO" id="GO:0030268">
    <property type="term" value="F:methylenetetrahydromethanopterin dehydrogenase activity"/>
    <property type="evidence" value="ECO:0007669"/>
    <property type="project" value="UniProtKB-UniRule"/>
</dbReference>
<dbReference type="InterPro" id="IPR036080">
    <property type="entry name" value="MTD_sf"/>
</dbReference>
<keyword evidence="7" id="KW-0484">Methanogenesis</keyword>
<dbReference type="Gene3D" id="3.40.50.10830">
    <property type="entry name" value="F420-dependent methylenetetrahydromethanopterin dehydrogenase (MTD)"/>
    <property type="match status" value="1"/>
</dbReference>
<proteinExistence type="inferred from homology"/>
<dbReference type="GO" id="GO:0008901">
    <property type="term" value="F:ferredoxin hydrogenase activity"/>
    <property type="evidence" value="ECO:0007669"/>
    <property type="project" value="InterPro"/>
</dbReference>
<dbReference type="EMBL" id="LWMS01000042">
    <property type="protein sequence ID" value="PWL07894.1"/>
    <property type="molecule type" value="Genomic_DNA"/>
</dbReference>
<dbReference type="UniPathway" id="UPA00640">
    <property type="reaction ID" value="UER00695"/>
</dbReference>
<evidence type="ECO:0000256" key="5">
    <source>
        <dbReference type="ARBA" id="ARBA00023002"/>
    </source>
</evidence>
<evidence type="ECO:0000256" key="8">
    <source>
        <dbReference type="SAM" id="Coils"/>
    </source>
</evidence>
<evidence type="ECO:0000256" key="6">
    <source>
        <dbReference type="ARBA" id="ARBA00031410"/>
    </source>
</evidence>
<comment type="pathway">
    <text evidence="7">One-carbon metabolism; methanogenesis from CO(2); 5,10-methylene-5,6,7,8-tetrahydromethanopterin from 5,10-methenyl-5,6,7,8-tetrahydromethanopterin (coenzyme F420 route): step 1/1.</text>
</comment>
<evidence type="ECO:0000313" key="12">
    <source>
        <dbReference type="Proteomes" id="UP000246004"/>
    </source>
</evidence>
<name>A0A2A2HDM5_9EURY</name>
<dbReference type="GO" id="GO:0019386">
    <property type="term" value="P:methanogenesis, from carbon dioxide"/>
    <property type="evidence" value="ECO:0007669"/>
    <property type="project" value="UniProtKB-UniRule"/>
</dbReference>
<comment type="caution">
    <text evidence="9">The sequence shown here is derived from an EMBL/GenBank/DDBJ whole genome shotgun (WGS) entry which is preliminary data.</text>
</comment>
<dbReference type="EC" id="1.5.98.1" evidence="2 7"/>
<evidence type="ECO:0000313" key="11">
    <source>
        <dbReference type="Proteomes" id="UP000217528"/>
    </source>
</evidence>
<keyword evidence="4 7" id="KW-0554">One-carbon metabolism</keyword>
<comment type="function">
    <text evidence="7">Catalyzes the reversible reduction of methenyl-H(4)MPT(+) to methylene-H(4)MPT.</text>
</comment>
<dbReference type="PIRSF" id="PIRSF005627">
    <property type="entry name" value="MTD"/>
    <property type="match status" value="1"/>
</dbReference>
<organism evidence="9 11">
    <name type="scientific">Methanosphaera cuniculi</name>
    <dbReference type="NCBI Taxonomy" id="1077256"/>
    <lineage>
        <taxon>Archaea</taxon>
        <taxon>Methanobacteriati</taxon>
        <taxon>Methanobacteriota</taxon>
        <taxon>Methanomada group</taxon>
        <taxon>Methanobacteria</taxon>
        <taxon>Methanobacteriales</taxon>
        <taxon>Methanobacteriaceae</taxon>
        <taxon>Methanosphaera</taxon>
    </lineage>
</organism>
<keyword evidence="8" id="KW-0175">Coiled coil</keyword>
<evidence type="ECO:0000256" key="3">
    <source>
        <dbReference type="ARBA" id="ARBA00014062"/>
    </source>
</evidence>
<protein>
    <recommendedName>
        <fullName evidence="3 7">F420-dependent methylenetetrahydromethanopterin dehydrogenase</fullName>
        <shortName evidence="7">MTD</shortName>
        <ecNumber evidence="2 7">1.5.98.1</ecNumber>
    </recommendedName>
    <alternativeName>
        <fullName evidence="6 7">Coenzyme F420-dependent N5,N10-methylenetetrahydromethanopterin dehydrogenase</fullName>
    </alternativeName>
</protein>
<dbReference type="Gene3D" id="6.10.140.120">
    <property type="match status" value="1"/>
</dbReference>
<evidence type="ECO:0000313" key="10">
    <source>
        <dbReference type="EMBL" id="PWL07894.1"/>
    </source>
</evidence>
<dbReference type="Proteomes" id="UP000246004">
    <property type="component" value="Unassembled WGS sequence"/>
</dbReference>
<dbReference type="InterPro" id="IPR002844">
    <property type="entry name" value="MTD"/>
</dbReference>
<dbReference type="EMBL" id="LMVN01000019">
    <property type="protein sequence ID" value="PAV07323.1"/>
    <property type="molecule type" value="Genomic_DNA"/>
</dbReference>
<comment type="similarity">
    <text evidence="1 7">Belongs to the MTD family.</text>
</comment>
<dbReference type="GO" id="GO:0006730">
    <property type="term" value="P:one-carbon metabolic process"/>
    <property type="evidence" value="ECO:0007669"/>
    <property type="project" value="UniProtKB-UniRule"/>
</dbReference>
<dbReference type="AlphaFoldDB" id="A0A2A2HDM5"/>
<reference evidence="10 12" key="1">
    <citation type="submission" date="2016-04" db="EMBL/GenBank/DDBJ databases">
        <title>Genome sequence of Methanosphaera cuniculi DSM 4103.</title>
        <authorList>
            <person name="Poehlein A."/>
            <person name="Seedorf H."/>
            <person name="Daniel R."/>
        </authorList>
    </citation>
    <scope>NUCLEOTIDE SEQUENCE [LARGE SCALE GENOMIC DNA]</scope>
    <source>
        <strain evidence="10 12">DSM 4103</strain>
    </source>
</reference>
<evidence type="ECO:0000256" key="1">
    <source>
        <dbReference type="ARBA" id="ARBA00007842"/>
    </source>
</evidence>
<comment type="catalytic activity">
    <reaction evidence="7">
        <text>5,10-methylenetetrahydromethanopterin + oxidized coenzyme F420-(gamma-L-Glu)(n) + 2 H(+) = 5,10-methenyl-5,6,7,8-tetrahydromethanopterin + reduced coenzyme F420-(gamma-L-Glu)(n)</text>
        <dbReference type="Rhea" id="RHEA:16721"/>
        <dbReference type="Rhea" id="RHEA-COMP:12939"/>
        <dbReference type="Rhea" id="RHEA-COMP:14378"/>
        <dbReference type="ChEBI" id="CHEBI:15378"/>
        <dbReference type="ChEBI" id="CHEBI:57818"/>
        <dbReference type="ChEBI" id="CHEBI:58337"/>
        <dbReference type="ChEBI" id="CHEBI:133980"/>
        <dbReference type="ChEBI" id="CHEBI:139511"/>
        <dbReference type="EC" id="1.5.98.1"/>
    </reaction>
</comment>
<dbReference type="Pfam" id="PF01993">
    <property type="entry name" value="MTD"/>
    <property type="match status" value="1"/>
</dbReference>
<feature type="coiled-coil region" evidence="8">
    <location>
        <begin position="230"/>
        <end position="257"/>
    </location>
</feature>